<dbReference type="Gene3D" id="3.40.630.30">
    <property type="match status" value="1"/>
</dbReference>
<evidence type="ECO:0000313" key="6">
    <source>
        <dbReference type="Proteomes" id="UP000199749"/>
    </source>
</evidence>
<evidence type="ECO:0000259" key="4">
    <source>
        <dbReference type="PROSITE" id="PS51186"/>
    </source>
</evidence>
<feature type="domain" description="N-acetyltransferase" evidence="4">
    <location>
        <begin position="8"/>
        <end position="168"/>
    </location>
</feature>
<dbReference type="SUPFAM" id="SSF55729">
    <property type="entry name" value="Acyl-CoA N-acyltransferases (Nat)"/>
    <property type="match status" value="1"/>
</dbReference>
<keyword evidence="1" id="KW-0808">Transferase</keyword>
<dbReference type="GO" id="GO:0016747">
    <property type="term" value="F:acyltransferase activity, transferring groups other than amino-acyl groups"/>
    <property type="evidence" value="ECO:0007669"/>
    <property type="project" value="InterPro"/>
</dbReference>
<dbReference type="EMBL" id="CP022474">
    <property type="protein sequence ID" value="ASN60025.1"/>
    <property type="molecule type" value="Genomic_DNA"/>
</dbReference>
<evidence type="ECO:0000256" key="3">
    <source>
        <dbReference type="ARBA" id="ARBA00038502"/>
    </source>
</evidence>
<dbReference type="PANTHER" id="PTHR43792">
    <property type="entry name" value="GNAT FAMILY, PUTATIVE (AFU_ORTHOLOGUE AFUA_3G00765)-RELATED-RELATED"/>
    <property type="match status" value="1"/>
</dbReference>
<dbReference type="RefSeq" id="WP_089556660.1">
    <property type="nucleotide sequence ID" value="NZ_CP022474.1"/>
</dbReference>
<dbReference type="InterPro" id="IPR016181">
    <property type="entry name" value="Acyl_CoA_acyltransferase"/>
</dbReference>
<dbReference type="InterPro" id="IPR000182">
    <property type="entry name" value="GNAT_dom"/>
</dbReference>
<dbReference type="Proteomes" id="UP000199749">
    <property type="component" value="Chromosome"/>
</dbReference>
<reference evidence="5 6" key="1">
    <citation type="submission" date="2017-07" db="EMBL/GenBank/DDBJ databases">
        <title>Lactobacillus curvatus MRS6 whole genome.</title>
        <authorList>
            <person name="Jans C."/>
            <person name="Lagler S."/>
            <person name="Lacroix C."/>
            <person name="Meile L."/>
            <person name="Stevens M.J.A."/>
        </authorList>
    </citation>
    <scope>NUCLEOTIDE SEQUENCE [LARGE SCALE GENOMIC DNA]</scope>
    <source>
        <strain evidence="5 6">MRS6</strain>
    </source>
</reference>
<name>A0AAC9UPK3_LATCU</name>
<dbReference type="AlphaFoldDB" id="A0AAC9UPK3"/>
<organism evidence="5 6">
    <name type="scientific">Latilactobacillus curvatus</name>
    <name type="common">Lactobacillus curvatus</name>
    <dbReference type="NCBI Taxonomy" id="28038"/>
    <lineage>
        <taxon>Bacteria</taxon>
        <taxon>Bacillati</taxon>
        <taxon>Bacillota</taxon>
        <taxon>Bacilli</taxon>
        <taxon>Lactobacillales</taxon>
        <taxon>Lactobacillaceae</taxon>
        <taxon>Latilactobacillus</taxon>
    </lineage>
</organism>
<accession>A0AAC9UPK3</accession>
<evidence type="ECO:0000313" key="5">
    <source>
        <dbReference type="EMBL" id="ASN60025.1"/>
    </source>
</evidence>
<keyword evidence="2" id="KW-0012">Acyltransferase</keyword>
<dbReference type="Pfam" id="PF13302">
    <property type="entry name" value="Acetyltransf_3"/>
    <property type="match status" value="1"/>
</dbReference>
<dbReference type="PROSITE" id="PS51186">
    <property type="entry name" value="GNAT"/>
    <property type="match status" value="1"/>
</dbReference>
<dbReference type="InterPro" id="IPR051531">
    <property type="entry name" value="N-acetyltransferase"/>
</dbReference>
<gene>
    <name evidence="5" type="ORF">CG419_04995</name>
</gene>
<protein>
    <submittedName>
        <fullName evidence="5">RimJ/RimL family protein N-acetyltransferase</fullName>
    </submittedName>
</protein>
<proteinExistence type="inferred from homology"/>
<comment type="similarity">
    <text evidence="3">Belongs to the acetyltransferase family. RimJ subfamily.</text>
</comment>
<evidence type="ECO:0000256" key="1">
    <source>
        <dbReference type="ARBA" id="ARBA00022679"/>
    </source>
</evidence>
<sequence length="184" mass="20740">MQLETQRLILRPFELTDDQAIYEYAKDPAIGPIAGWPVHTSVAHSRELIQNYLMAEAIFAVNLKTAPDHAIGSVGLELVENGGGQPFMGANDAEIGYWIGVPYWGQGLIPEAAEKILAYGFETLKLDNIWCGYYDGNQQSKRAQEKLGFQPALTINEMYNPLLDDTRQEHFTKMTKAQWQARHQ</sequence>
<dbReference type="PANTHER" id="PTHR43792:SF8">
    <property type="entry name" value="[RIBOSOMAL PROTEIN US5]-ALANINE N-ACETYLTRANSFERASE"/>
    <property type="match status" value="1"/>
</dbReference>
<evidence type="ECO:0000256" key="2">
    <source>
        <dbReference type="ARBA" id="ARBA00023315"/>
    </source>
</evidence>